<sequence>MKSWFVEFPQPREVRVDSEDVPPPGAGEVLCRTTLSLISPGTELACLRGDFDPGTNWAEWVQYPFRPGYSMAGVVEAVGPGVTGLRPGDRVQSYAPHQEFVTLTEKEARLLPDGVSDEEAVWVPLVVTAAAGAARAAITMGESVAVLGLGPVGQLVVQYALAHGASRVVAIDTDARRLDLAREHGASDLLRLNAGEAVPAVAELTGGRLIDVVFDVTGSPAVLAQAVRLARTLGRIVLLGDTPTPSRQTLGPGVVSNSLTILGAHADIVSDDPSAGPLNRDAITELYFRRLASGTFRTAGMISGRVSPMDAARVYAGLRDGGAPAGAICFDWSALPSGSHPARLEER</sequence>
<feature type="domain" description="Alcohol dehydrogenase-like C-terminal" evidence="6">
    <location>
        <begin position="151"/>
        <end position="264"/>
    </location>
</feature>
<dbReference type="InterPro" id="IPR013149">
    <property type="entry name" value="ADH-like_C"/>
</dbReference>
<gene>
    <name evidence="8" type="ORF">GCM10009560_45530</name>
</gene>
<dbReference type="PANTHER" id="PTHR43350:SF19">
    <property type="entry name" value="D-GULOSIDE 3-DEHYDROGENASE"/>
    <property type="match status" value="1"/>
</dbReference>
<dbReference type="InterPro" id="IPR013154">
    <property type="entry name" value="ADH-like_N"/>
</dbReference>
<evidence type="ECO:0000256" key="2">
    <source>
        <dbReference type="ARBA" id="ARBA00008072"/>
    </source>
</evidence>
<evidence type="ECO:0000259" key="6">
    <source>
        <dbReference type="Pfam" id="PF00107"/>
    </source>
</evidence>
<proteinExistence type="inferred from homology"/>
<dbReference type="SUPFAM" id="SSF51735">
    <property type="entry name" value="NAD(P)-binding Rossmann-fold domains"/>
    <property type="match status" value="1"/>
</dbReference>
<evidence type="ECO:0000256" key="3">
    <source>
        <dbReference type="ARBA" id="ARBA00022723"/>
    </source>
</evidence>
<dbReference type="InterPro" id="IPR011032">
    <property type="entry name" value="GroES-like_sf"/>
</dbReference>
<dbReference type="Proteomes" id="UP001501578">
    <property type="component" value="Unassembled WGS sequence"/>
</dbReference>
<comment type="similarity">
    <text evidence="2">Belongs to the zinc-containing alcohol dehydrogenase family.</text>
</comment>
<comment type="caution">
    <text evidence="8">The sequence shown here is derived from an EMBL/GenBank/DDBJ whole genome shotgun (WGS) entry which is preliminary data.</text>
</comment>
<evidence type="ECO:0000256" key="4">
    <source>
        <dbReference type="ARBA" id="ARBA00022833"/>
    </source>
</evidence>
<comment type="cofactor">
    <cofactor evidence="1">
        <name>Zn(2+)</name>
        <dbReference type="ChEBI" id="CHEBI:29105"/>
    </cofactor>
</comment>
<evidence type="ECO:0000259" key="7">
    <source>
        <dbReference type="Pfam" id="PF08240"/>
    </source>
</evidence>
<dbReference type="EMBL" id="BAAAHQ010000023">
    <property type="protein sequence ID" value="GAA0936679.1"/>
    <property type="molecule type" value="Genomic_DNA"/>
</dbReference>
<dbReference type="SUPFAM" id="SSF50129">
    <property type="entry name" value="GroES-like"/>
    <property type="match status" value="1"/>
</dbReference>
<dbReference type="PANTHER" id="PTHR43350">
    <property type="entry name" value="NAD-DEPENDENT ALCOHOL DEHYDROGENASE"/>
    <property type="match status" value="1"/>
</dbReference>
<accession>A0ABP4AHC5</accession>
<keyword evidence="3" id="KW-0479">Metal-binding</keyword>
<dbReference type="RefSeq" id="WP_343951967.1">
    <property type="nucleotide sequence ID" value="NZ_BAAAHQ010000023.1"/>
</dbReference>
<keyword evidence="4" id="KW-0862">Zinc</keyword>
<protein>
    <submittedName>
        <fullName evidence="8">Zinc-binding dehydrogenase</fullName>
    </submittedName>
</protein>
<dbReference type="Pfam" id="PF00107">
    <property type="entry name" value="ADH_zinc_N"/>
    <property type="match status" value="1"/>
</dbReference>
<evidence type="ECO:0000313" key="8">
    <source>
        <dbReference type="EMBL" id="GAA0936679.1"/>
    </source>
</evidence>
<dbReference type="Gene3D" id="3.40.50.720">
    <property type="entry name" value="NAD(P)-binding Rossmann-like Domain"/>
    <property type="match status" value="1"/>
</dbReference>
<dbReference type="Gene3D" id="3.90.180.10">
    <property type="entry name" value="Medium-chain alcohol dehydrogenases, catalytic domain"/>
    <property type="match status" value="2"/>
</dbReference>
<feature type="domain" description="Alcohol dehydrogenase-like N-terminal" evidence="7">
    <location>
        <begin position="46"/>
        <end position="92"/>
    </location>
</feature>
<keyword evidence="9" id="KW-1185">Reference proteome</keyword>
<dbReference type="CDD" id="cd08255">
    <property type="entry name" value="2-desacetyl-2-hydroxyethyl_bacteriochlorophyllide_like"/>
    <property type="match status" value="1"/>
</dbReference>
<evidence type="ECO:0000313" key="9">
    <source>
        <dbReference type="Proteomes" id="UP001501578"/>
    </source>
</evidence>
<keyword evidence="5" id="KW-0560">Oxidoreductase</keyword>
<name>A0ABP4AHC5_9ACTN</name>
<dbReference type="Pfam" id="PF08240">
    <property type="entry name" value="ADH_N"/>
    <property type="match status" value="1"/>
</dbReference>
<reference evidence="9" key="1">
    <citation type="journal article" date="2019" name="Int. J. Syst. Evol. Microbiol.">
        <title>The Global Catalogue of Microorganisms (GCM) 10K type strain sequencing project: providing services to taxonomists for standard genome sequencing and annotation.</title>
        <authorList>
            <consortium name="The Broad Institute Genomics Platform"/>
            <consortium name="The Broad Institute Genome Sequencing Center for Infectious Disease"/>
            <person name="Wu L."/>
            <person name="Ma J."/>
        </authorList>
    </citation>
    <scope>NUCLEOTIDE SEQUENCE [LARGE SCALE GENOMIC DNA]</scope>
    <source>
        <strain evidence="9">JCM 11136</strain>
    </source>
</reference>
<evidence type="ECO:0000256" key="5">
    <source>
        <dbReference type="ARBA" id="ARBA00023002"/>
    </source>
</evidence>
<organism evidence="8 9">
    <name type="scientific">Nonomuraea longicatena</name>
    <dbReference type="NCBI Taxonomy" id="83682"/>
    <lineage>
        <taxon>Bacteria</taxon>
        <taxon>Bacillati</taxon>
        <taxon>Actinomycetota</taxon>
        <taxon>Actinomycetes</taxon>
        <taxon>Streptosporangiales</taxon>
        <taxon>Streptosporangiaceae</taxon>
        <taxon>Nonomuraea</taxon>
    </lineage>
</organism>
<dbReference type="InterPro" id="IPR036291">
    <property type="entry name" value="NAD(P)-bd_dom_sf"/>
</dbReference>
<evidence type="ECO:0000256" key="1">
    <source>
        <dbReference type="ARBA" id="ARBA00001947"/>
    </source>
</evidence>